<dbReference type="Proteomes" id="UP000267096">
    <property type="component" value="Unassembled WGS sequence"/>
</dbReference>
<proteinExistence type="predicted"/>
<keyword evidence="2" id="KW-1185">Reference proteome</keyword>
<dbReference type="AlphaFoldDB" id="A0A0M3JRN0"/>
<accession>A0A0M3JRN0</accession>
<evidence type="ECO:0000313" key="1">
    <source>
        <dbReference type="EMBL" id="VDK42403.1"/>
    </source>
</evidence>
<organism evidence="3">
    <name type="scientific">Anisakis simplex</name>
    <name type="common">Herring worm</name>
    <dbReference type="NCBI Taxonomy" id="6269"/>
    <lineage>
        <taxon>Eukaryota</taxon>
        <taxon>Metazoa</taxon>
        <taxon>Ecdysozoa</taxon>
        <taxon>Nematoda</taxon>
        <taxon>Chromadorea</taxon>
        <taxon>Rhabditida</taxon>
        <taxon>Spirurina</taxon>
        <taxon>Ascaridomorpha</taxon>
        <taxon>Ascaridoidea</taxon>
        <taxon>Anisakidae</taxon>
        <taxon>Anisakis</taxon>
        <taxon>Anisakis simplex complex</taxon>
    </lineage>
</organism>
<reference evidence="1 2" key="2">
    <citation type="submission" date="2018-11" db="EMBL/GenBank/DDBJ databases">
        <authorList>
            <consortium name="Pathogen Informatics"/>
        </authorList>
    </citation>
    <scope>NUCLEOTIDE SEQUENCE [LARGE SCALE GENOMIC DNA]</scope>
</reference>
<gene>
    <name evidence="1" type="ORF">ASIM_LOCUS10130</name>
</gene>
<protein>
    <submittedName>
        <fullName evidence="1 3">Uncharacterized protein</fullName>
    </submittedName>
</protein>
<name>A0A0M3JRN0_ANISI</name>
<dbReference type="EMBL" id="UYRR01030985">
    <property type="protein sequence ID" value="VDK42403.1"/>
    <property type="molecule type" value="Genomic_DNA"/>
</dbReference>
<reference evidence="3" key="1">
    <citation type="submission" date="2017-02" db="UniProtKB">
        <authorList>
            <consortium name="WormBaseParasite"/>
        </authorList>
    </citation>
    <scope>IDENTIFICATION</scope>
</reference>
<dbReference type="WBParaSite" id="ASIM_0001057201-mRNA-1">
    <property type="protein sequence ID" value="ASIM_0001057201-mRNA-1"/>
    <property type="gene ID" value="ASIM_0001057201"/>
</dbReference>
<evidence type="ECO:0000313" key="3">
    <source>
        <dbReference type="WBParaSite" id="ASIM_0001057201-mRNA-1"/>
    </source>
</evidence>
<sequence>MCLQRSALANPAGMPNGAGGGGLCKAPGGTLPNAAMLGCSSVTKPPNSHHQHHPSMLFGATPFALPQSVHFHSFAVILPIRNIFHIGRCYFIPCILLNECKRKQILNVDVNQLLKIFIWSSHFVVNRLRECS</sequence>
<evidence type="ECO:0000313" key="2">
    <source>
        <dbReference type="Proteomes" id="UP000267096"/>
    </source>
</evidence>